<feature type="non-terminal residue" evidence="3">
    <location>
        <position position="165"/>
    </location>
</feature>
<evidence type="ECO:0000256" key="2">
    <source>
        <dbReference type="ARBA" id="ARBA00022485"/>
    </source>
</evidence>
<protein>
    <recommendedName>
        <fullName evidence="4">Radical SAM core domain-containing protein</fullName>
    </recommendedName>
</protein>
<keyword evidence="2" id="KW-0411">Iron-sulfur</keyword>
<comment type="caution">
    <text evidence="3">The sequence shown here is derived from an EMBL/GenBank/DDBJ whole genome shotgun (WGS) entry which is preliminary data.</text>
</comment>
<dbReference type="EMBL" id="LAZR01058413">
    <property type="protein sequence ID" value="KKK69942.1"/>
    <property type="molecule type" value="Genomic_DNA"/>
</dbReference>
<sequence>MPSTINRLLDKAVAGERLDSRQGLQLLESNDLAALGRAADAVTRRLHPEAYRTFNIDRNINYTNICTSGCRFCAFSRPPGDAEGYVIDRDQLYQKIQAALDLDGDHPEARRLSGYLRADGKWLEAPEALQLAEARLQAGKVDSVLKDLLPALAKHYCPPVHTVKQ</sequence>
<comment type="cofactor">
    <cofactor evidence="1">
        <name>[4Fe-4S] cluster</name>
        <dbReference type="ChEBI" id="CHEBI:49883"/>
    </cofactor>
</comment>
<accession>A0A0F8XLH4</accession>
<dbReference type="GO" id="GO:0044689">
    <property type="term" value="F:7,8-didemethyl-8-hydroxy-5-deazariboflavin synthase activity"/>
    <property type="evidence" value="ECO:0007669"/>
    <property type="project" value="TreeGrafter"/>
</dbReference>
<dbReference type="PANTHER" id="PTHR43076">
    <property type="entry name" value="FO SYNTHASE (COFH)"/>
    <property type="match status" value="1"/>
</dbReference>
<evidence type="ECO:0000313" key="3">
    <source>
        <dbReference type="EMBL" id="KKK69942.1"/>
    </source>
</evidence>
<reference evidence="3" key="1">
    <citation type="journal article" date="2015" name="Nature">
        <title>Complex archaea that bridge the gap between prokaryotes and eukaryotes.</title>
        <authorList>
            <person name="Spang A."/>
            <person name="Saw J.H."/>
            <person name="Jorgensen S.L."/>
            <person name="Zaremba-Niedzwiedzka K."/>
            <person name="Martijn J."/>
            <person name="Lind A.E."/>
            <person name="van Eijk R."/>
            <person name="Schleper C."/>
            <person name="Guy L."/>
            <person name="Ettema T.J."/>
        </authorList>
    </citation>
    <scope>NUCLEOTIDE SEQUENCE</scope>
</reference>
<organism evidence="3">
    <name type="scientific">marine sediment metagenome</name>
    <dbReference type="NCBI Taxonomy" id="412755"/>
    <lineage>
        <taxon>unclassified sequences</taxon>
        <taxon>metagenomes</taxon>
        <taxon>ecological metagenomes</taxon>
    </lineage>
</organism>
<dbReference type="Gene3D" id="3.20.20.70">
    <property type="entry name" value="Aldolase class I"/>
    <property type="match status" value="1"/>
</dbReference>
<dbReference type="GO" id="GO:0051539">
    <property type="term" value="F:4 iron, 4 sulfur cluster binding"/>
    <property type="evidence" value="ECO:0007669"/>
    <property type="project" value="UniProtKB-KW"/>
</dbReference>
<dbReference type="PANTHER" id="PTHR43076:SF1">
    <property type="entry name" value="LIPOYL SYNTHASE 2"/>
    <property type="match status" value="1"/>
</dbReference>
<gene>
    <name evidence="3" type="ORF">LCGC14_2928980</name>
</gene>
<keyword evidence="2" id="KW-0004">4Fe-4S</keyword>
<dbReference type="InterPro" id="IPR058240">
    <property type="entry name" value="rSAM_sf"/>
</dbReference>
<dbReference type="InterPro" id="IPR034405">
    <property type="entry name" value="F420"/>
</dbReference>
<evidence type="ECO:0000256" key="1">
    <source>
        <dbReference type="ARBA" id="ARBA00001966"/>
    </source>
</evidence>
<keyword evidence="2" id="KW-0408">Iron</keyword>
<proteinExistence type="predicted"/>
<keyword evidence="2" id="KW-0479">Metal-binding</keyword>
<dbReference type="SUPFAM" id="SSF102114">
    <property type="entry name" value="Radical SAM enzymes"/>
    <property type="match status" value="1"/>
</dbReference>
<dbReference type="AlphaFoldDB" id="A0A0F8XLH4"/>
<name>A0A0F8XLH4_9ZZZZ</name>
<dbReference type="InterPro" id="IPR013785">
    <property type="entry name" value="Aldolase_TIM"/>
</dbReference>
<evidence type="ECO:0008006" key="4">
    <source>
        <dbReference type="Google" id="ProtNLM"/>
    </source>
</evidence>